<protein>
    <recommendedName>
        <fullName evidence="3">DUF4376 domain-containing protein</fullName>
    </recommendedName>
</protein>
<dbReference type="EMBL" id="FOCT01000001">
    <property type="protein sequence ID" value="SEM74970.1"/>
    <property type="molecule type" value="Genomic_DNA"/>
</dbReference>
<reference evidence="1 2" key="1">
    <citation type="submission" date="2016-10" db="EMBL/GenBank/DDBJ databases">
        <authorList>
            <person name="de Groot N.N."/>
        </authorList>
    </citation>
    <scope>NUCLEOTIDE SEQUENCE [LARGE SCALE GENOMIC DNA]</scope>
    <source>
        <strain evidence="1 2">Nl18</strain>
    </source>
</reference>
<evidence type="ECO:0000313" key="1">
    <source>
        <dbReference type="EMBL" id="SEM74970.1"/>
    </source>
</evidence>
<sequence length="196" mass="21802">MRVTIIRDDSVVGIDGVFRRIDLSSLRANVRAVQWNDTSGHIEYDDTANTLLTNMAEFQSFVDLWKTAASEQITALTAPSPDQMKAAAVARINAAYQADVRKLTAVYPEEEVKSWALQEGEAKAWFSNPQTHTPWLDNAADARNMSKADLAAKIIVKAAAFARVHGQLTGKRQRLQEMIAALGDFPTQQQLDDIKW</sequence>
<organism evidence="1 2">
    <name type="scientific">Nitrosospira multiformis</name>
    <dbReference type="NCBI Taxonomy" id="1231"/>
    <lineage>
        <taxon>Bacteria</taxon>
        <taxon>Pseudomonadati</taxon>
        <taxon>Pseudomonadota</taxon>
        <taxon>Betaproteobacteria</taxon>
        <taxon>Nitrosomonadales</taxon>
        <taxon>Nitrosomonadaceae</taxon>
        <taxon>Nitrosospira</taxon>
    </lineage>
</organism>
<gene>
    <name evidence="1" type="ORF">SAMN05216404_10149</name>
</gene>
<name>A0A1H8AW80_9PROT</name>
<accession>A0A1H8AW80</accession>
<dbReference type="Proteomes" id="UP000183898">
    <property type="component" value="Unassembled WGS sequence"/>
</dbReference>
<dbReference type="RefSeq" id="WP_081353598.1">
    <property type="nucleotide sequence ID" value="NZ_FOCT01000001.1"/>
</dbReference>
<evidence type="ECO:0000313" key="2">
    <source>
        <dbReference type="Proteomes" id="UP000183898"/>
    </source>
</evidence>
<dbReference type="AlphaFoldDB" id="A0A1H8AW80"/>
<evidence type="ECO:0008006" key="3">
    <source>
        <dbReference type="Google" id="ProtNLM"/>
    </source>
</evidence>
<proteinExistence type="predicted"/>